<dbReference type="Proteomes" id="UP001144805">
    <property type="component" value="Unassembled WGS sequence"/>
</dbReference>
<dbReference type="CDD" id="cd03215">
    <property type="entry name" value="ABC_Carb_Monos_II"/>
    <property type="match status" value="1"/>
</dbReference>
<proteinExistence type="inferred from homology"/>
<protein>
    <submittedName>
        <fullName evidence="8">Sugar ABC transporter ATP-binding protein</fullName>
    </submittedName>
</protein>
<organism evidence="8 9">
    <name type="scientific">Kaistia nematophila</name>
    <dbReference type="NCBI Taxonomy" id="2994654"/>
    <lineage>
        <taxon>Bacteria</taxon>
        <taxon>Pseudomonadati</taxon>
        <taxon>Pseudomonadota</taxon>
        <taxon>Alphaproteobacteria</taxon>
        <taxon>Hyphomicrobiales</taxon>
        <taxon>Kaistiaceae</taxon>
        <taxon>Kaistia</taxon>
    </lineage>
</organism>
<dbReference type="PROSITE" id="PS00211">
    <property type="entry name" value="ABC_TRANSPORTER_1"/>
    <property type="match status" value="1"/>
</dbReference>
<gene>
    <name evidence="8" type="ORF">OSH07_11755</name>
</gene>
<feature type="domain" description="ABC transporter" evidence="7">
    <location>
        <begin position="9"/>
        <end position="244"/>
    </location>
</feature>
<evidence type="ECO:0000256" key="2">
    <source>
        <dbReference type="ARBA" id="ARBA00022448"/>
    </source>
</evidence>
<dbReference type="AlphaFoldDB" id="A0A9X3IMG6"/>
<dbReference type="InterPro" id="IPR003593">
    <property type="entry name" value="AAA+_ATPase"/>
</dbReference>
<dbReference type="PANTHER" id="PTHR43790:SF9">
    <property type="entry name" value="GALACTOFURANOSE TRANSPORTER ATP-BINDING PROTEIN YTFR"/>
    <property type="match status" value="1"/>
</dbReference>
<dbReference type="Gene3D" id="3.40.50.300">
    <property type="entry name" value="P-loop containing nucleotide triphosphate hydrolases"/>
    <property type="match status" value="2"/>
</dbReference>
<name>A0A9X3IMG6_9HYPH</name>
<keyword evidence="5" id="KW-0547">Nucleotide-binding</keyword>
<evidence type="ECO:0000256" key="4">
    <source>
        <dbReference type="ARBA" id="ARBA00022737"/>
    </source>
</evidence>
<accession>A0A9X3IMG6</accession>
<dbReference type="EMBL" id="JAPKNK010000004">
    <property type="protein sequence ID" value="MCX5569870.1"/>
    <property type="molecule type" value="Genomic_DNA"/>
</dbReference>
<dbReference type="InterPro" id="IPR017871">
    <property type="entry name" value="ABC_transporter-like_CS"/>
</dbReference>
<comment type="similarity">
    <text evidence="1">Belongs to the ABC transporter superfamily.</text>
</comment>
<dbReference type="SMART" id="SM00382">
    <property type="entry name" value="AAA"/>
    <property type="match status" value="1"/>
</dbReference>
<keyword evidence="2" id="KW-0813">Transport</keyword>
<dbReference type="GO" id="GO:0005524">
    <property type="term" value="F:ATP binding"/>
    <property type="evidence" value="ECO:0007669"/>
    <property type="project" value="UniProtKB-KW"/>
</dbReference>
<dbReference type="SUPFAM" id="SSF52540">
    <property type="entry name" value="P-loop containing nucleoside triphosphate hydrolases"/>
    <property type="match status" value="2"/>
</dbReference>
<dbReference type="InterPro" id="IPR003439">
    <property type="entry name" value="ABC_transporter-like_ATP-bd"/>
</dbReference>
<evidence type="ECO:0000256" key="5">
    <source>
        <dbReference type="ARBA" id="ARBA00022741"/>
    </source>
</evidence>
<evidence type="ECO:0000313" key="8">
    <source>
        <dbReference type="EMBL" id="MCX5569870.1"/>
    </source>
</evidence>
<dbReference type="PANTHER" id="PTHR43790">
    <property type="entry name" value="CARBOHYDRATE TRANSPORT ATP-BINDING PROTEIN MG119-RELATED"/>
    <property type="match status" value="1"/>
</dbReference>
<evidence type="ECO:0000256" key="6">
    <source>
        <dbReference type="ARBA" id="ARBA00022840"/>
    </source>
</evidence>
<feature type="domain" description="ABC transporter" evidence="7">
    <location>
        <begin position="254"/>
        <end position="501"/>
    </location>
</feature>
<dbReference type="InterPro" id="IPR050107">
    <property type="entry name" value="ABC_carbohydrate_import_ATPase"/>
</dbReference>
<evidence type="ECO:0000256" key="3">
    <source>
        <dbReference type="ARBA" id="ARBA00022597"/>
    </source>
</evidence>
<dbReference type="CDD" id="cd03216">
    <property type="entry name" value="ABC_Carb_Monos_I"/>
    <property type="match status" value="1"/>
</dbReference>
<evidence type="ECO:0000259" key="7">
    <source>
        <dbReference type="PROSITE" id="PS50893"/>
    </source>
</evidence>
<dbReference type="PROSITE" id="PS50893">
    <property type="entry name" value="ABC_TRANSPORTER_2"/>
    <property type="match status" value="2"/>
</dbReference>
<sequence length="517" mass="53650">MVRDGQIALAVGAVSKSYGATVALERVDLVLKPGEVHALLGENGAGKSTLVKVLSGVVRPDSGSMSLDGGAFQPRTILEARGAGVATAFQELSLLPNLTVAENLMLPRMPRGVAGLASASAARSAAAAILKRYELSRIDAGEIVSDLSLADRQRLEIVRAMEHATKVLVLDEPTAALAEVDWLFGLIRQATARGVAVLYISHRLAEVRALCSRATVLRNGRSIATVDLAGASDADIFEMMVGRAVRSEKADRPVRAAGAAASIAVDKLSGGQLKDVTFALRQGEVLAVAALEGQGQRDLFRMLAGLAKPAGGVIRVDGKPTTLRNPQAALKAGRGIAYVPEERKTEGILSSLTAAGNITLPVAGRIARGGLVWSGLEAEAAASVAASVDLAARYLAFPIADLSGGNQQKALLARTLLTGASTLLLFDPTRGVDVGTKQSIYAAIRRFADAGGSVLFYSSELPEVTDLADRCLVLYGGRIFAEFSGDELEEQRLVGALVGHAAAPKGAAHAAGLEKAS</sequence>
<keyword evidence="6 8" id="KW-0067">ATP-binding</keyword>
<evidence type="ECO:0000313" key="9">
    <source>
        <dbReference type="Proteomes" id="UP001144805"/>
    </source>
</evidence>
<comment type="caution">
    <text evidence="8">The sequence shown here is derived from an EMBL/GenBank/DDBJ whole genome shotgun (WGS) entry which is preliminary data.</text>
</comment>
<reference evidence="8" key="1">
    <citation type="submission" date="2022-11" db="EMBL/GenBank/DDBJ databases">
        <title>Biodiversity and phylogenetic relationships of bacteria.</title>
        <authorList>
            <person name="Machado R.A.R."/>
            <person name="Bhat A."/>
            <person name="Loulou A."/>
            <person name="Kallel S."/>
        </authorList>
    </citation>
    <scope>NUCLEOTIDE SEQUENCE</scope>
    <source>
        <strain evidence="8">K-TC2</strain>
    </source>
</reference>
<keyword evidence="4" id="KW-0677">Repeat</keyword>
<dbReference type="GO" id="GO:0016887">
    <property type="term" value="F:ATP hydrolysis activity"/>
    <property type="evidence" value="ECO:0007669"/>
    <property type="project" value="InterPro"/>
</dbReference>
<dbReference type="InterPro" id="IPR027417">
    <property type="entry name" value="P-loop_NTPase"/>
</dbReference>
<dbReference type="Pfam" id="PF00005">
    <property type="entry name" value="ABC_tran"/>
    <property type="match status" value="2"/>
</dbReference>
<keyword evidence="9" id="KW-1185">Reference proteome</keyword>
<keyword evidence="3" id="KW-0762">Sugar transport</keyword>
<dbReference type="RefSeq" id="WP_266338839.1">
    <property type="nucleotide sequence ID" value="NZ_JAPKNK010000004.1"/>
</dbReference>
<evidence type="ECO:0000256" key="1">
    <source>
        <dbReference type="ARBA" id="ARBA00005417"/>
    </source>
</evidence>